<dbReference type="Gene3D" id="3.40.630.10">
    <property type="entry name" value="Zn peptidases"/>
    <property type="match status" value="1"/>
</dbReference>
<reference evidence="2" key="2">
    <citation type="journal article" date="2012" name="PLoS ONE">
        <title>A Deeply Branching Thermophilic Bacterium with an Ancient Acetyl-CoA Pathway Dominates a Subsurface Ecosystem.</title>
        <authorList>
            <person name="Takami H."/>
            <person name="Noguchi H."/>
            <person name="Takaki Y."/>
            <person name="Uchiyama I."/>
            <person name="Toyoda A."/>
            <person name="Nishi S."/>
            <person name="Chee G.-J."/>
            <person name="Arai W."/>
            <person name="Nunoura T."/>
            <person name="Itoh T."/>
            <person name="Hattori M."/>
            <person name="Takai K."/>
        </authorList>
    </citation>
    <scope>NUCLEOTIDE SEQUENCE</scope>
</reference>
<sequence length="333" mass="36167">MKRIFLGIAVVFLLFGTLGTGSVISQLPVVEAALQPADPFIAQLIDQVQEAQLREHICQLQSAESGEVCNAQGSRWACDGPAIDRALEYGHTYFESLGLQTKLDPYSLSCRTGLSYNLEAVLPGTDPESSEIILITAHLDSVAQGVRSSRVAPGADDNASGSAGVLEAARVLSQYKFKRSIYFVLFTGEEQGLVGSRAYAGRLKREGVQILGVFNMDMIGYDSDNNGVFEIQAPDEDSFQLAELLMTTANHYQLSLAPEVPNEAPPWSDHASFARQGYPAVLIIEDTELGETEDFNPYYHTTGDTLEAINLSYARRIVQAIVGTVAQLAEPVQ</sequence>
<accession>H5S8H4</accession>
<evidence type="ECO:0000313" key="2">
    <source>
        <dbReference type="EMBL" id="BAL52460.1"/>
    </source>
</evidence>
<name>H5S8H4_9BACT</name>
<dbReference type="SUPFAM" id="SSF53187">
    <property type="entry name" value="Zn-dependent exopeptidases"/>
    <property type="match status" value="1"/>
</dbReference>
<dbReference type="GO" id="GO:0006508">
    <property type="term" value="P:proteolysis"/>
    <property type="evidence" value="ECO:0007669"/>
    <property type="project" value="InterPro"/>
</dbReference>
<dbReference type="PANTHER" id="PTHR12147:SF26">
    <property type="entry name" value="PEPTIDASE M28 DOMAIN-CONTAINING PROTEIN"/>
    <property type="match status" value="1"/>
</dbReference>
<keyword evidence="2" id="KW-0378">Hydrolase</keyword>
<dbReference type="GO" id="GO:0004177">
    <property type="term" value="F:aminopeptidase activity"/>
    <property type="evidence" value="ECO:0007669"/>
    <property type="project" value="UniProtKB-KW"/>
</dbReference>
<dbReference type="InterPro" id="IPR007484">
    <property type="entry name" value="Peptidase_M28"/>
</dbReference>
<dbReference type="CDD" id="cd02690">
    <property type="entry name" value="M28"/>
    <property type="match status" value="1"/>
</dbReference>
<keyword evidence="2" id="KW-0645">Protease</keyword>
<organism evidence="2">
    <name type="scientific">uncultured Acetothermia bacterium</name>
    <dbReference type="NCBI Taxonomy" id="236499"/>
    <lineage>
        <taxon>Bacteria</taxon>
        <taxon>Candidatus Bipolaricaulota</taxon>
        <taxon>environmental samples</taxon>
    </lineage>
</organism>
<gene>
    <name evidence="2" type="ORF">HGMM_F01E02C03</name>
</gene>
<proteinExistence type="predicted"/>
<reference evidence="2" key="1">
    <citation type="journal article" date="2005" name="Environ. Microbiol.">
        <title>Genetic and functional properties of uncultivated thermophilic crenarchaeotes from a subsurface gold mine as revealed by analysis of genome fragments.</title>
        <authorList>
            <person name="Nunoura T."/>
            <person name="Hirayama H."/>
            <person name="Takami H."/>
            <person name="Oida H."/>
            <person name="Nishi S."/>
            <person name="Shimamura S."/>
            <person name="Suzuki Y."/>
            <person name="Inagaki F."/>
            <person name="Takai K."/>
            <person name="Nealson K.H."/>
            <person name="Horikoshi K."/>
        </authorList>
    </citation>
    <scope>NUCLEOTIDE SEQUENCE</scope>
</reference>
<protein>
    <submittedName>
        <fullName evidence="2">Leucyl aminopeptidase</fullName>
    </submittedName>
</protein>
<dbReference type="AlphaFoldDB" id="H5S8H4"/>
<dbReference type="EMBL" id="AP011629">
    <property type="protein sequence ID" value="BAL52460.1"/>
    <property type="molecule type" value="Genomic_DNA"/>
</dbReference>
<evidence type="ECO:0000259" key="1">
    <source>
        <dbReference type="Pfam" id="PF04389"/>
    </source>
</evidence>
<dbReference type="Pfam" id="PF04389">
    <property type="entry name" value="Peptidase_M28"/>
    <property type="match status" value="1"/>
</dbReference>
<dbReference type="InterPro" id="IPR045175">
    <property type="entry name" value="M28_fam"/>
</dbReference>
<keyword evidence="2" id="KW-0031">Aminopeptidase</keyword>
<dbReference type="PANTHER" id="PTHR12147">
    <property type="entry name" value="METALLOPEPTIDASE M28 FAMILY MEMBER"/>
    <property type="match status" value="1"/>
</dbReference>
<dbReference type="GO" id="GO:0008235">
    <property type="term" value="F:metalloexopeptidase activity"/>
    <property type="evidence" value="ECO:0007669"/>
    <property type="project" value="InterPro"/>
</dbReference>
<feature type="domain" description="Peptidase M28" evidence="1">
    <location>
        <begin position="117"/>
        <end position="322"/>
    </location>
</feature>